<dbReference type="InterPro" id="IPR036412">
    <property type="entry name" value="HAD-like_sf"/>
</dbReference>
<protein>
    <submittedName>
        <fullName evidence="1">Haloacid dehalogenase-like hydrolase</fullName>
    </submittedName>
</protein>
<dbReference type="CDD" id="cd01427">
    <property type="entry name" value="HAD_like"/>
    <property type="match status" value="1"/>
</dbReference>
<gene>
    <name evidence="1" type="ORF">BECKLPF1236B_GA0070989_102414</name>
</gene>
<dbReference type="EMBL" id="CAADFK010000024">
    <property type="protein sequence ID" value="VFK11754.1"/>
    <property type="molecule type" value="Genomic_DNA"/>
</dbReference>
<dbReference type="InterPro" id="IPR023214">
    <property type="entry name" value="HAD_sf"/>
</dbReference>
<organism evidence="1">
    <name type="scientific">Candidatus Kentrum sp. LPFa</name>
    <dbReference type="NCBI Taxonomy" id="2126335"/>
    <lineage>
        <taxon>Bacteria</taxon>
        <taxon>Pseudomonadati</taxon>
        <taxon>Pseudomonadota</taxon>
        <taxon>Gammaproteobacteria</taxon>
        <taxon>Candidatus Kentrum</taxon>
    </lineage>
</organism>
<dbReference type="AlphaFoldDB" id="A0A450W3Z6"/>
<dbReference type="SUPFAM" id="SSF56784">
    <property type="entry name" value="HAD-like"/>
    <property type="match status" value="1"/>
</dbReference>
<accession>A0A450W3Z6</accession>
<sequence>MIYKLRTVDVWDTLIRRTCNPETVKLATALHVFLRFPHSLGVGLSNHWHLYEKRIEIERIMAREAEATGYDGEYEFIAVFRRWLETILRYPLSQDLDGIAKEIAENELRFEIINTFPDDGIIDFLASHPAEKTLYLSDFYMTSAMVDRILAHHGLNTLFPQGVVSCDVMLNKRSGRLFKYIQQMQNVGSNEHIHIGDNEYSDVEIPRQLGVTAIHYLPEADHRARIERDALFSSRDVLFTHMAESARQAAGSLGNRNDDAKAAFQLGLQAAPLFIGYMLFIAERSVIDNVEKLYFFTREGEFFYRLFDVLFPDGKYVGHDLPPRIVLAVSRYATLAASLNAVTLDEFNRIFTIGWQQRFSTLFEILGIDPCDFQPLLRRLNLSLEEIILYPQNDPRIAELLDDPAFSSAVSANLAKKKVLIRRYLEQQGYVPGKKVGVVDIGWRGSIQDNLARIAPECKTVGYYIGLWSYIVDHQLPNTIKHAFGLDRRYEQYPKSFEAYQPLELLCNSPNGSVVGYRNKDGMVFPLREINEEENAIFNDFILQFQNGVVYATKLQGPLLMSHAVMSQEMRDMGLSIWEKIVSRPIEQLVKAYCATPEHDVFGYGDYFKRGQAPSITHILAAIVSNRRRHEVIQYIRRTQWTEALHGLSIGRFHKFILVCIFFLAHQYRRRIILRKKAANRVVKKSQ</sequence>
<dbReference type="GO" id="GO:0016787">
    <property type="term" value="F:hydrolase activity"/>
    <property type="evidence" value="ECO:0007669"/>
    <property type="project" value="UniProtKB-KW"/>
</dbReference>
<dbReference type="Gene3D" id="1.10.150.400">
    <property type="match status" value="1"/>
</dbReference>
<evidence type="ECO:0000313" key="1">
    <source>
        <dbReference type="EMBL" id="VFK11754.1"/>
    </source>
</evidence>
<name>A0A450W3Z6_9GAMM</name>
<proteinExistence type="predicted"/>
<dbReference type="Gene3D" id="3.40.50.1000">
    <property type="entry name" value="HAD superfamily/HAD-like"/>
    <property type="match status" value="1"/>
</dbReference>
<keyword evidence="1" id="KW-0378">Hydrolase</keyword>
<reference evidence="1" key="1">
    <citation type="submission" date="2019-02" db="EMBL/GenBank/DDBJ databases">
        <authorList>
            <person name="Gruber-Vodicka R. H."/>
            <person name="Seah K. B. B."/>
        </authorList>
    </citation>
    <scope>NUCLEOTIDE SEQUENCE</scope>
    <source>
        <strain evidence="1">BECK_S313</strain>
    </source>
</reference>